<dbReference type="FunCoup" id="A0A2G5CYX1">
    <property type="interactions" value="244"/>
</dbReference>
<feature type="repeat" description="PPR" evidence="3">
    <location>
        <begin position="174"/>
        <end position="208"/>
    </location>
</feature>
<dbReference type="Pfam" id="PF13041">
    <property type="entry name" value="PPR_2"/>
    <property type="match status" value="4"/>
</dbReference>
<dbReference type="InterPro" id="IPR046848">
    <property type="entry name" value="E_motif"/>
</dbReference>
<dbReference type="GO" id="GO:0009451">
    <property type="term" value="P:RNA modification"/>
    <property type="evidence" value="ECO:0007669"/>
    <property type="project" value="InterPro"/>
</dbReference>
<dbReference type="EMBL" id="KZ305051">
    <property type="protein sequence ID" value="PIA36475.1"/>
    <property type="molecule type" value="Genomic_DNA"/>
</dbReference>
<reference evidence="4 5" key="1">
    <citation type="submission" date="2017-09" db="EMBL/GenBank/DDBJ databases">
        <title>WGS assembly of Aquilegia coerulea Goldsmith.</title>
        <authorList>
            <person name="Hodges S."/>
            <person name="Kramer E."/>
            <person name="Nordborg M."/>
            <person name="Tomkins J."/>
            <person name="Borevitz J."/>
            <person name="Derieg N."/>
            <person name="Yan J."/>
            <person name="Mihaltcheva S."/>
            <person name="Hayes R.D."/>
            <person name="Rokhsar D."/>
        </authorList>
    </citation>
    <scope>NUCLEOTIDE SEQUENCE [LARGE SCALE GENOMIC DNA]</scope>
    <source>
        <strain evidence="5">cv. Goldsmith</strain>
    </source>
</reference>
<dbReference type="FunFam" id="1.25.40.10:FF:000934">
    <property type="entry name" value="Pentatricopeptide repeat-containing protein"/>
    <property type="match status" value="1"/>
</dbReference>
<dbReference type="InterPro" id="IPR011990">
    <property type="entry name" value="TPR-like_helical_dom_sf"/>
</dbReference>
<evidence type="ECO:0000256" key="3">
    <source>
        <dbReference type="PROSITE-ProRule" id="PRU00708"/>
    </source>
</evidence>
<feature type="repeat" description="PPR" evidence="3">
    <location>
        <begin position="73"/>
        <end position="107"/>
    </location>
</feature>
<dbReference type="AlphaFoldDB" id="A0A2G5CYX1"/>
<evidence type="ECO:0000313" key="4">
    <source>
        <dbReference type="EMBL" id="PIA36475.1"/>
    </source>
</evidence>
<dbReference type="Gene3D" id="1.25.40.10">
    <property type="entry name" value="Tetratricopeptide repeat domain"/>
    <property type="match status" value="4"/>
</dbReference>
<dbReference type="Pfam" id="PF01535">
    <property type="entry name" value="PPR"/>
    <property type="match status" value="2"/>
</dbReference>
<dbReference type="STRING" id="218851.A0A2G5CYX1"/>
<protein>
    <recommendedName>
        <fullName evidence="6">Pentacotripeptide-repeat region of PRORP domain-containing protein</fullName>
    </recommendedName>
</protein>
<dbReference type="GO" id="GO:0003723">
    <property type="term" value="F:RNA binding"/>
    <property type="evidence" value="ECO:0007669"/>
    <property type="project" value="InterPro"/>
</dbReference>
<feature type="repeat" description="PPR" evidence="3">
    <location>
        <begin position="236"/>
        <end position="270"/>
    </location>
</feature>
<dbReference type="OrthoDB" id="185373at2759"/>
<dbReference type="InterPro" id="IPR002885">
    <property type="entry name" value="PPR_rpt"/>
</dbReference>
<feature type="repeat" description="PPR" evidence="3">
    <location>
        <begin position="337"/>
        <end position="371"/>
    </location>
</feature>
<proteinExistence type="inferred from homology"/>
<gene>
    <name evidence="4" type="ORF">AQUCO_03400397v1</name>
</gene>
<evidence type="ECO:0000256" key="2">
    <source>
        <dbReference type="ARBA" id="ARBA00022737"/>
    </source>
</evidence>
<accession>A0A2G5CYX1</accession>
<dbReference type="InterPro" id="IPR046960">
    <property type="entry name" value="PPR_At4g14850-like_plant"/>
</dbReference>
<comment type="similarity">
    <text evidence="1">Belongs to the PPR family. PCMP-H subfamily.</text>
</comment>
<dbReference type="FunFam" id="1.25.40.10:FF:000333">
    <property type="entry name" value="Pentatricopeptide repeat-containing protein"/>
    <property type="match status" value="1"/>
</dbReference>
<sequence length="562" mass="63717">MITKLKPILPIQSIVSQLKKCSNVRDLELLYSPMIKNSANQDCYLINQFISVCGAFRQMDLATLAFYQMEFPNVFVYNAMIKGFVQCFKPVKSMEFYVLMLRDKVVPSSFSFSSLIKACRIDSALRFGESIHSQIWKNGFESHVFVQTTLIDFYSNFNKIVECMKVFDEMPERDVFAWTTMIMSYVRVGDMSSAHRLFEEMPERNVATWNTMIDGYAKLGNLETAAALFNQMPVKDLITWTTMINCYSQNKQFREAVDVFQEMKALGFGPDEVTISTVISACAHLGALQLGRDIHHYVLCNELDMDVYIGSALIDMYAKCGSLEKALVVFFKLREKNLFCWNAVIDGLAVHGHGAEALAMFNRMERDKVKPNWVTFISVLGACTHAGLVEEGRKSFLNMTQTYSISPGIQHYGCMIDLLGKAGLLEEALELTRTMTAEPNAVVWGAILGGCKLHKNLAIAKVALEKLMQLEPDNCGYYLLLINIYAEGNHWKEVAEVRKMMSDRGVQKQCPGSSWVELDGKVEEFVASDISHSMFGEICNLLHKLDWKLKLENDVPEYDLFP</sequence>
<dbReference type="FunFam" id="1.25.40.10:FF:000184">
    <property type="entry name" value="Pentatricopeptide repeat-containing protein, chloroplastic"/>
    <property type="match status" value="1"/>
</dbReference>
<evidence type="ECO:0008006" key="6">
    <source>
        <dbReference type="Google" id="ProtNLM"/>
    </source>
</evidence>
<dbReference type="Proteomes" id="UP000230069">
    <property type="component" value="Unassembled WGS sequence"/>
</dbReference>
<dbReference type="PANTHER" id="PTHR47926:SF376">
    <property type="entry name" value="TETRATRICOPEPTIDE-LIKE HELICAL DOMAIN SUPERFAMILY"/>
    <property type="match status" value="1"/>
</dbReference>
<dbReference type="SUPFAM" id="SSF48452">
    <property type="entry name" value="TPR-like"/>
    <property type="match status" value="1"/>
</dbReference>
<dbReference type="Pfam" id="PF20431">
    <property type="entry name" value="E_motif"/>
    <property type="match status" value="1"/>
</dbReference>
<evidence type="ECO:0000313" key="5">
    <source>
        <dbReference type="Proteomes" id="UP000230069"/>
    </source>
</evidence>
<dbReference type="PROSITE" id="PS51375">
    <property type="entry name" value="PPR"/>
    <property type="match status" value="4"/>
</dbReference>
<name>A0A2G5CYX1_AQUCA</name>
<organism evidence="4 5">
    <name type="scientific">Aquilegia coerulea</name>
    <name type="common">Rocky mountain columbine</name>
    <dbReference type="NCBI Taxonomy" id="218851"/>
    <lineage>
        <taxon>Eukaryota</taxon>
        <taxon>Viridiplantae</taxon>
        <taxon>Streptophyta</taxon>
        <taxon>Embryophyta</taxon>
        <taxon>Tracheophyta</taxon>
        <taxon>Spermatophyta</taxon>
        <taxon>Magnoliopsida</taxon>
        <taxon>Ranunculales</taxon>
        <taxon>Ranunculaceae</taxon>
        <taxon>Thalictroideae</taxon>
        <taxon>Aquilegia</taxon>
    </lineage>
</organism>
<evidence type="ECO:0000256" key="1">
    <source>
        <dbReference type="ARBA" id="ARBA00006643"/>
    </source>
</evidence>
<keyword evidence="2" id="KW-0677">Repeat</keyword>
<keyword evidence="5" id="KW-1185">Reference proteome</keyword>
<dbReference type="NCBIfam" id="TIGR00756">
    <property type="entry name" value="PPR"/>
    <property type="match status" value="5"/>
</dbReference>
<dbReference type="PANTHER" id="PTHR47926">
    <property type="entry name" value="PENTATRICOPEPTIDE REPEAT-CONTAINING PROTEIN"/>
    <property type="match status" value="1"/>
</dbReference>
<dbReference type="InParanoid" id="A0A2G5CYX1"/>